<feature type="compositionally biased region" description="Low complexity" evidence="2">
    <location>
        <begin position="294"/>
        <end position="304"/>
    </location>
</feature>
<proteinExistence type="predicted"/>
<comment type="caution">
    <text evidence="4">The sequence shown here is derived from an EMBL/GenBank/DDBJ whole genome shotgun (WGS) entry which is preliminary data.</text>
</comment>
<feature type="region of interest" description="Disordered" evidence="2">
    <location>
        <begin position="580"/>
        <end position="604"/>
    </location>
</feature>
<gene>
    <name evidence="4" type="ORF">Ahy_A01g000040</name>
</gene>
<dbReference type="Pfam" id="PF14111">
    <property type="entry name" value="DUF4283"/>
    <property type="match status" value="1"/>
</dbReference>
<organism evidence="4 5">
    <name type="scientific">Arachis hypogaea</name>
    <name type="common">Peanut</name>
    <dbReference type="NCBI Taxonomy" id="3818"/>
    <lineage>
        <taxon>Eukaryota</taxon>
        <taxon>Viridiplantae</taxon>
        <taxon>Streptophyta</taxon>
        <taxon>Embryophyta</taxon>
        <taxon>Tracheophyta</taxon>
        <taxon>Spermatophyta</taxon>
        <taxon>Magnoliopsida</taxon>
        <taxon>eudicotyledons</taxon>
        <taxon>Gunneridae</taxon>
        <taxon>Pentapetalae</taxon>
        <taxon>rosids</taxon>
        <taxon>fabids</taxon>
        <taxon>Fabales</taxon>
        <taxon>Fabaceae</taxon>
        <taxon>Papilionoideae</taxon>
        <taxon>50 kb inversion clade</taxon>
        <taxon>dalbergioids sensu lato</taxon>
        <taxon>Dalbergieae</taxon>
        <taxon>Pterocarpus clade</taxon>
        <taxon>Arachis</taxon>
    </lineage>
</organism>
<evidence type="ECO:0000256" key="1">
    <source>
        <dbReference type="PROSITE-ProRule" id="PRU00047"/>
    </source>
</evidence>
<evidence type="ECO:0000313" key="5">
    <source>
        <dbReference type="Proteomes" id="UP000289738"/>
    </source>
</evidence>
<dbReference type="PANTHER" id="PTHR31286">
    <property type="entry name" value="GLYCINE-RICH CELL WALL STRUCTURAL PROTEIN 1.8-LIKE"/>
    <property type="match status" value="1"/>
</dbReference>
<keyword evidence="1" id="KW-0479">Metal-binding</keyword>
<feature type="region of interest" description="Disordered" evidence="2">
    <location>
        <begin position="556"/>
        <end position="575"/>
    </location>
</feature>
<feature type="compositionally biased region" description="Basic and acidic residues" evidence="2">
    <location>
        <begin position="589"/>
        <end position="601"/>
    </location>
</feature>
<keyword evidence="1" id="KW-0862">Zinc</keyword>
<feature type="compositionally biased region" description="Basic and acidic residues" evidence="2">
    <location>
        <begin position="382"/>
        <end position="399"/>
    </location>
</feature>
<reference evidence="4 5" key="1">
    <citation type="submission" date="2019-01" db="EMBL/GenBank/DDBJ databases">
        <title>Sequencing of cultivated peanut Arachis hypogaea provides insights into genome evolution and oil improvement.</title>
        <authorList>
            <person name="Chen X."/>
        </authorList>
    </citation>
    <scope>NUCLEOTIDE SEQUENCE [LARGE SCALE GENOMIC DNA]</scope>
    <source>
        <strain evidence="5">cv. Fuhuasheng</strain>
        <tissue evidence="4">Leaves</tissue>
    </source>
</reference>
<evidence type="ECO:0000256" key="2">
    <source>
        <dbReference type="SAM" id="MobiDB-lite"/>
    </source>
</evidence>
<feature type="domain" description="CCHC-type" evidence="3">
    <location>
        <begin position="200"/>
        <end position="215"/>
    </location>
</feature>
<dbReference type="InterPro" id="IPR040256">
    <property type="entry name" value="At4g02000-like"/>
</dbReference>
<evidence type="ECO:0000313" key="4">
    <source>
        <dbReference type="EMBL" id="RYR75492.1"/>
    </source>
</evidence>
<dbReference type="GO" id="GO:0003676">
    <property type="term" value="F:nucleic acid binding"/>
    <property type="evidence" value="ECO:0007669"/>
    <property type="project" value="InterPro"/>
</dbReference>
<keyword evidence="5" id="KW-1185">Reference proteome</keyword>
<dbReference type="EMBL" id="SDMP01000001">
    <property type="protein sequence ID" value="RYR75492.1"/>
    <property type="molecule type" value="Genomic_DNA"/>
</dbReference>
<dbReference type="InterPro" id="IPR001878">
    <property type="entry name" value="Znf_CCHC"/>
</dbReference>
<dbReference type="Proteomes" id="UP000289738">
    <property type="component" value="Chromosome A01"/>
</dbReference>
<feature type="compositionally biased region" description="Basic and acidic residues" evidence="2">
    <location>
        <begin position="280"/>
        <end position="293"/>
    </location>
</feature>
<dbReference type="InterPro" id="IPR025558">
    <property type="entry name" value="DUF4283"/>
</dbReference>
<feature type="compositionally biased region" description="Basic and acidic residues" evidence="2">
    <location>
        <begin position="316"/>
        <end position="333"/>
    </location>
</feature>
<accession>A0A445EJH7</accession>
<dbReference type="AlphaFoldDB" id="A0A445EJH7"/>
<keyword evidence="1" id="KW-0863">Zinc-finger</keyword>
<feature type="compositionally biased region" description="Basic and acidic residues" evidence="2">
    <location>
        <begin position="340"/>
        <end position="365"/>
    </location>
</feature>
<feature type="compositionally biased region" description="Polar residues" evidence="2">
    <location>
        <begin position="366"/>
        <end position="378"/>
    </location>
</feature>
<name>A0A445EJH7_ARAHY</name>
<feature type="region of interest" description="Disordered" evidence="2">
    <location>
        <begin position="280"/>
        <end position="444"/>
    </location>
</feature>
<evidence type="ECO:0000259" key="3">
    <source>
        <dbReference type="PROSITE" id="PS50158"/>
    </source>
</evidence>
<protein>
    <recommendedName>
        <fullName evidence="3">CCHC-type domain-containing protein</fullName>
    </recommendedName>
</protein>
<feature type="compositionally biased region" description="Polar residues" evidence="2">
    <location>
        <begin position="425"/>
        <end position="438"/>
    </location>
</feature>
<dbReference type="GO" id="GO:0008270">
    <property type="term" value="F:zinc ion binding"/>
    <property type="evidence" value="ECO:0007669"/>
    <property type="project" value="UniProtKB-KW"/>
</dbReference>
<sequence length="625" mass="71899">MEGTENAAMEGDVLDLEKSPVQHEDNTGQKLVGRVLTEKVLNTVTVRKTILNMWGDPQGLVITNAGSNSFILNFKSQEEARRAYEGGPWRIAGHMLSLQWWSSNLSIEEVNYNQLPIWVQIHGLPYDKINIKNAEKIGAIVGRVISAEDPFVEGNMLRAFLRVRVEINIQAPLKTGFWFKRNDGSHSWAEFKYEKLCDYCYKCGRIGHDKRACEEELLRSLVNPEIPRYGPELTTPGLRSIENEARRAGIRRRKEEQNNWVEELWEARERSWQGREWLKRQAQKGRGESDLRSVRSSQASASAKSWDRLANPQEQMGERQVARQEGQDQDKGADVYGVNGEKHSNIFGSKDDGTANHKKEKKEEATPQNQQASESVSMGNVKEAKGKDKAEYNVEESNRIPRKHKERSGPSIRRTFITERGAWAFTNQGPNRNRQQAKSGPIEEERNLTIRELLKEFNKNMVEEKRKKIIEEGEEEAHQRNKMDIDGLMKQYKINERESEQKGKQIVTESEGGFYYVELAEEEEEIEQKNSKAIVVARKYETELVQRMERKLQLKRGREENPLEQTAGVGMEEEEATQMLRANKKNKWSRKETEEGVHEEGPQIILDLEDSMAEEAGLHMPPTQP</sequence>
<dbReference type="PANTHER" id="PTHR31286:SF178">
    <property type="entry name" value="DUF4283 DOMAIN-CONTAINING PROTEIN"/>
    <property type="match status" value="1"/>
</dbReference>
<dbReference type="InterPro" id="IPR025836">
    <property type="entry name" value="Zn_knuckle_CX2CX4HX4C"/>
</dbReference>
<dbReference type="PROSITE" id="PS50158">
    <property type="entry name" value="ZF_CCHC"/>
    <property type="match status" value="1"/>
</dbReference>
<dbReference type="STRING" id="3818.A0A445EJH7"/>
<dbReference type="Pfam" id="PF14392">
    <property type="entry name" value="zf-CCHC_4"/>
    <property type="match status" value="1"/>
</dbReference>